<reference evidence="2 3" key="1">
    <citation type="journal article" date="2013" name="Curr. Biol.">
        <title>The Genome of the Foraminiferan Reticulomyxa filosa.</title>
        <authorList>
            <person name="Glockner G."/>
            <person name="Hulsmann N."/>
            <person name="Schleicher M."/>
            <person name="Noegel A.A."/>
            <person name="Eichinger L."/>
            <person name="Gallinger C."/>
            <person name="Pawlowski J."/>
            <person name="Sierra R."/>
            <person name="Euteneuer U."/>
            <person name="Pillet L."/>
            <person name="Moustafa A."/>
            <person name="Platzer M."/>
            <person name="Groth M."/>
            <person name="Szafranski K."/>
            <person name="Schliwa M."/>
        </authorList>
    </citation>
    <scope>NUCLEOTIDE SEQUENCE [LARGE SCALE GENOMIC DNA]</scope>
</reference>
<keyword evidence="1" id="KW-0812">Transmembrane</keyword>
<feature type="transmembrane region" description="Helical" evidence="1">
    <location>
        <begin position="20"/>
        <end position="40"/>
    </location>
</feature>
<sequence length="132" mass="16032">MLIFHGENQLSSYDTVLGVQFSLQHTVSFIILYSISIYITKNKDVEKKKKDKSNIFIPNINWTLTELSFFHHWFEKFNIKKSNKKTYKWKIFANAFGWKVYWRDDCPKLEKSVSNKREYQQKSWIMKKIYSE</sequence>
<dbReference type="EMBL" id="ASPP01008410">
    <property type="protein sequence ID" value="ETO25586.1"/>
    <property type="molecule type" value="Genomic_DNA"/>
</dbReference>
<accession>X6NHU5</accession>
<protein>
    <submittedName>
        <fullName evidence="2">Uncharacterized protein</fullName>
    </submittedName>
</protein>
<proteinExistence type="predicted"/>
<dbReference type="AlphaFoldDB" id="X6NHU5"/>
<evidence type="ECO:0000313" key="2">
    <source>
        <dbReference type="EMBL" id="ETO25586.1"/>
    </source>
</evidence>
<organism evidence="2 3">
    <name type="scientific">Reticulomyxa filosa</name>
    <dbReference type="NCBI Taxonomy" id="46433"/>
    <lineage>
        <taxon>Eukaryota</taxon>
        <taxon>Sar</taxon>
        <taxon>Rhizaria</taxon>
        <taxon>Retaria</taxon>
        <taxon>Foraminifera</taxon>
        <taxon>Monothalamids</taxon>
        <taxon>Reticulomyxidae</taxon>
        <taxon>Reticulomyxa</taxon>
    </lineage>
</organism>
<name>X6NHU5_RETFI</name>
<keyword evidence="1" id="KW-0472">Membrane</keyword>
<keyword evidence="3" id="KW-1185">Reference proteome</keyword>
<evidence type="ECO:0000313" key="3">
    <source>
        <dbReference type="Proteomes" id="UP000023152"/>
    </source>
</evidence>
<keyword evidence="1" id="KW-1133">Transmembrane helix</keyword>
<dbReference type="Proteomes" id="UP000023152">
    <property type="component" value="Unassembled WGS sequence"/>
</dbReference>
<comment type="caution">
    <text evidence="2">The sequence shown here is derived from an EMBL/GenBank/DDBJ whole genome shotgun (WGS) entry which is preliminary data.</text>
</comment>
<gene>
    <name evidence="2" type="ORF">RFI_11551</name>
</gene>
<evidence type="ECO:0000256" key="1">
    <source>
        <dbReference type="SAM" id="Phobius"/>
    </source>
</evidence>